<evidence type="ECO:0000256" key="11">
    <source>
        <dbReference type="ARBA" id="ARBA00023286"/>
    </source>
</evidence>
<dbReference type="Pfam" id="PF00060">
    <property type="entry name" value="Lig_chan"/>
    <property type="match status" value="1"/>
</dbReference>
<keyword evidence="11" id="KW-1071">Ligand-gated ion channel</keyword>
<feature type="transmembrane region" description="Helical" evidence="13">
    <location>
        <begin position="346"/>
        <end position="368"/>
    </location>
</feature>
<keyword evidence="9 15" id="KW-0675">Receptor</keyword>
<evidence type="ECO:0000256" key="3">
    <source>
        <dbReference type="ARBA" id="ARBA00022448"/>
    </source>
</evidence>
<evidence type="ECO:0000256" key="9">
    <source>
        <dbReference type="ARBA" id="ARBA00023170"/>
    </source>
</evidence>
<evidence type="ECO:0000313" key="16">
    <source>
        <dbReference type="Proteomes" id="UP001604336"/>
    </source>
</evidence>
<evidence type="ECO:0000256" key="12">
    <source>
        <dbReference type="ARBA" id="ARBA00023303"/>
    </source>
</evidence>
<dbReference type="FunFam" id="3.40.190.10:FF:000054">
    <property type="entry name" value="Glutamate receptor"/>
    <property type="match status" value="1"/>
</dbReference>
<dbReference type="AlphaFoldDB" id="A0ABD1QHA3"/>
<keyword evidence="8 13" id="KW-0472">Membrane</keyword>
<evidence type="ECO:0000256" key="10">
    <source>
        <dbReference type="ARBA" id="ARBA00023180"/>
    </source>
</evidence>
<keyword evidence="5" id="KW-0732">Signal</keyword>
<dbReference type="SUPFAM" id="SSF53850">
    <property type="entry name" value="Periplasmic binding protein-like II"/>
    <property type="match status" value="1"/>
</dbReference>
<dbReference type="Pfam" id="PF10613">
    <property type="entry name" value="Lig_chan-Glu_bd"/>
    <property type="match status" value="1"/>
</dbReference>
<accession>A0ABD1QHA3</accession>
<dbReference type="InterPro" id="IPR019594">
    <property type="entry name" value="Glu/Gly-bd"/>
</dbReference>
<dbReference type="InterPro" id="IPR015683">
    <property type="entry name" value="Ionotropic_Glu_rcpt"/>
</dbReference>
<evidence type="ECO:0000313" key="15">
    <source>
        <dbReference type="EMBL" id="KAL2475274.1"/>
    </source>
</evidence>
<gene>
    <name evidence="15" type="ORF">Adt_36010</name>
</gene>
<dbReference type="Proteomes" id="UP001604336">
    <property type="component" value="Unassembled WGS sequence"/>
</dbReference>
<keyword evidence="3" id="KW-0813">Transport</keyword>
<evidence type="ECO:0000256" key="2">
    <source>
        <dbReference type="ARBA" id="ARBA00008685"/>
    </source>
</evidence>
<keyword evidence="10" id="KW-0325">Glycoprotein</keyword>
<dbReference type="SMART" id="SM00079">
    <property type="entry name" value="PBPe"/>
    <property type="match status" value="1"/>
</dbReference>
<evidence type="ECO:0000256" key="8">
    <source>
        <dbReference type="ARBA" id="ARBA00023136"/>
    </source>
</evidence>
<keyword evidence="4 13" id="KW-0812">Transmembrane</keyword>
<sequence>MPTDAIPMKIGVPGNNSFPMFVKVEWDTKTNQKTYDGFCIDLFDEVLKVLEKSYTLHYEFVPFNGSYSELVGNVSNKNFDAAVGDLTILANRSRSVEFTQPFMQSGLSMLVPVKIEPQMAWIFTKPFTANMWIVTFAILLYTMFVVWFMEHQSNPEFKGPWKDQLGTALWFTFSSLFFAHKDIIKGNYAKLVVALWLFVVFVFTSSYQASLTSMLTVPRLEPSVTGLDWIRKNNATVGCDGMTFIRRNSRVENISAAFLELPYQRVFLKEYCKEYTVTGPTYSFGGLGFVFQKSSPIARDVSEAILTLMENGKLRRLKEKWFGSLDSCSNPDAGSETESLSLKSFWGLYLVSAAISTFCFLIFVLQLLKNKLKNSEEPANDLSQIVESVPSKMIRLGQFLHGGRPKSLRRRRTFTLSEDVDKWNSEKCEFVSPADPSQNFRALSLQNLGIP</sequence>
<keyword evidence="7" id="KW-0406">Ion transport</keyword>
<dbReference type="GO" id="GO:0034220">
    <property type="term" value="P:monoatomic ion transmembrane transport"/>
    <property type="evidence" value="ECO:0007669"/>
    <property type="project" value="UniProtKB-KW"/>
</dbReference>
<evidence type="ECO:0000256" key="6">
    <source>
        <dbReference type="ARBA" id="ARBA00022989"/>
    </source>
</evidence>
<dbReference type="CDD" id="cd13686">
    <property type="entry name" value="GluR_Plant"/>
    <property type="match status" value="1"/>
</dbReference>
<keyword evidence="12" id="KW-0407">Ion channel</keyword>
<evidence type="ECO:0000256" key="5">
    <source>
        <dbReference type="ARBA" id="ARBA00022729"/>
    </source>
</evidence>
<comment type="similarity">
    <text evidence="2">Belongs to the glutamate-gated ion channel (TC 1.A.10.1) family.</text>
</comment>
<feature type="domain" description="Ionotropic glutamate receptor C-terminal" evidence="14">
    <location>
        <begin position="9"/>
        <end position="324"/>
    </location>
</feature>
<dbReference type="Gene3D" id="1.10.287.70">
    <property type="match status" value="1"/>
</dbReference>
<keyword evidence="16" id="KW-1185">Reference proteome</keyword>
<name>A0ABD1QHA3_9LAMI</name>
<evidence type="ECO:0000256" key="13">
    <source>
        <dbReference type="SAM" id="Phobius"/>
    </source>
</evidence>
<evidence type="ECO:0000256" key="1">
    <source>
        <dbReference type="ARBA" id="ARBA00004141"/>
    </source>
</evidence>
<dbReference type="FunFam" id="1.10.287.70:FF:000037">
    <property type="entry name" value="Glutamate receptor"/>
    <property type="match status" value="1"/>
</dbReference>
<proteinExistence type="inferred from homology"/>
<evidence type="ECO:0000256" key="7">
    <source>
        <dbReference type="ARBA" id="ARBA00023065"/>
    </source>
</evidence>
<dbReference type="GO" id="GO:0016020">
    <property type="term" value="C:membrane"/>
    <property type="evidence" value="ECO:0007669"/>
    <property type="project" value="UniProtKB-SubCell"/>
</dbReference>
<dbReference type="PANTHER" id="PTHR18966">
    <property type="entry name" value="IONOTROPIC GLUTAMATE RECEPTOR"/>
    <property type="match status" value="1"/>
</dbReference>
<evidence type="ECO:0000259" key="14">
    <source>
        <dbReference type="SMART" id="SM00079"/>
    </source>
</evidence>
<protein>
    <submittedName>
        <fullName evidence="15">Glutamate receptor 2.7</fullName>
    </submittedName>
</protein>
<keyword evidence="6 13" id="KW-1133">Transmembrane helix</keyword>
<comment type="subcellular location">
    <subcellularLocation>
        <location evidence="1">Membrane</location>
        <topology evidence="1">Multi-pass membrane protein</topology>
    </subcellularLocation>
</comment>
<reference evidence="16" key="1">
    <citation type="submission" date="2024-07" db="EMBL/GenBank/DDBJ databases">
        <title>Two chromosome-level genome assemblies of Korean endemic species Abeliophyllum distichum and Forsythia ovata (Oleaceae).</title>
        <authorList>
            <person name="Jang H."/>
        </authorList>
    </citation>
    <scope>NUCLEOTIDE SEQUENCE [LARGE SCALE GENOMIC DNA]</scope>
</reference>
<feature type="transmembrane region" description="Helical" evidence="13">
    <location>
        <begin position="191"/>
        <end position="209"/>
    </location>
</feature>
<dbReference type="EMBL" id="JBFOLK010000011">
    <property type="protein sequence ID" value="KAL2475274.1"/>
    <property type="molecule type" value="Genomic_DNA"/>
</dbReference>
<comment type="caution">
    <text evidence="15">The sequence shown here is derived from an EMBL/GenBank/DDBJ whole genome shotgun (WGS) entry which is preliminary data.</text>
</comment>
<dbReference type="Gene3D" id="3.40.190.10">
    <property type="entry name" value="Periplasmic binding protein-like II"/>
    <property type="match status" value="2"/>
</dbReference>
<dbReference type="InterPro" id="IPR001320">
    <property type="entry name" value="Iontro_rcpt_C"/>
</dbReference>
<evidence type="ECO:0000256" key="4">
    <source>
        <dbReference type="ARBA" id="ARBA00022692"/>
    </source>
</evidence>
<feature type="transmembrane region" description="Helical" evidence="13">
    <location>
        <begin position="161"/>
        <end position="179"/>
    </location>
</feature>
<feature type="transmembrane region" description="Helical" evidence="13">
    <location>
        <begin position="129"/>
        <end position="149"/>
    </location>
</feature>
<organism evidence="15 16">
    <name type="scientific">Abeliophyllum distichum</name>
    <dbReference type="NCBI Taxonomy" id="126358"/>
    <lineage>
        <taxon>Eukaryota</taxon>
        <taxon>Viridiplantae</taxon>
        <taxon>Streptophyta</taxon>
        <taxon>Embryophyta</taxon>
        <taxon>Tracheophyta</taxon>
        <taxon>Spermatophyta</taxon>
        <taxon>Magnoliopsida</taxon>
        <taxon>eudicotyledons</taxon>
        <taxon>Gunneridae</taxon>
        <taxon>Pentapetalae</taxon>
        <taxon>asterids</taxon>
        <taxon>lamiids</taxon>
        <taxon>Lamiales</taxon>
        <taxon>Oleaceae</taxon>
        <taxon>Forsythieae</taxon>
        <taxon>Abeliophyllum</taxon>
    </lineage>
</organism>